<organism evidence="2 3">
    <name type="scientific">Xanthobacter tagetidis</name>
    <dbReference type="NCBI Taxonomy" id="60216"/>
    <lineage>
        <taxon>Bacteria</taxon>
        <taxon>Pseudomonadati</taxon>
        <taxon>Pseudomonadota</taxon>
        <taxon>Alphaproteobacteria</taxon>
        <taxon>Hyphomicrobiales</taxon>
        <taxon>Xanthobacteraceae</taxon>
        <taxon>Xanthobacter</taxon>
    </lineage>
</organism>
<name>A0A3L7AMA6_9HYPH</name>
<gene>
    <name evidence="2" type="ORF">D9R14_00810</name>
</gene>
<accession>A0A3L7AMA6</accession>
<dbReference type="InterPro" id="IPR021333">
    <property type="entry name" value="DUF2946"/>
</dbReference>
<comment type="caution">
    <text evidence="2">The sequence shown here is derived from an EMBL/GenBank/DDBJ whole genome shotgun (WGS) entry which is preliminary data.</text>
</comment>
<reference evidence="2 3" key="1">
    <citation type="submission" date="2018-10" db="EMBL/GenBank/DDBJ databases">
        <title>Xanthobacter tagetidis genome sequencing and assembly.</title>
        <authorList>
            <person name="Maclea K.S."/>
            <person name="Goen A.E."/>
            <person name="Fatima S.A."/>
        </authorList>
    </citation>
    <scope>NUCLEOTIDE SEQUENCE [LARGE SCALE GENOMIC DNA]</scope>
    <source>
        <strain evidence="2 3">ATCC 700314</strain>
    </source>
</reference>
<evidence type="ECO:0000313" key="2">
    <source>
        <dbReference type="EMBL" id="RLP81579.1"/>
    </source>
</evidence>
<dbReference type="Proteomes" id="UP000269692">
    <property type="component" value="Unassembled WGS sequence"/>
</dbReference>
<evidence type="ECO:0000256" key="1">
    <source>
        <dbReference type="SAM" id="MobiDB-lite"/>
    </source>
</evidence>
<protein>
    <recommendedName>
        <fullName evidence="4">DUF2946 domain-containing protein</fullName>
    </recommendedName>
</protein>
<keyword evidence="3" id="KW-1185">Reference proteome</keyword>
<proteinExistence type="predicted"/>
<dbReference type="Pfam" id="PF11162">
    <property type="entry name" value="DUF2946"/>
    <property type="match status" value="1"/>
</dbReference>
<dbReference type="EMBL" id="RCTF01000001">
    <property type="protein sequence ID" value="RLP81579.1"/>
    <property type="molecule type" value="Genomic_DNA"/>
</dbReference>
<sequence length="116" mass="11666">MGWVAALAAAYALVFQLVFASALVAGMPRDASGALICTGVSTLATDADRDGKADETAVRCAACLARADIADLPPPIPVPALVRSVAVAASVAPAHPITPRAPARLPSQPRAPPFLG</sequence>
<feature type="region of interest" description="Disordered" evidence="1">
    <location>
        <begin position="97"/>
        <end position="116"/>
    </location>
</feature>
<evidence type="ECO:0008006" key="4">
    <source>
        <dbReference type="Google" id="ProtNLM"/>
    </source>
</evidence>
<dbReference type="AlphaFoldDB" id="A0A3L7AMA6"/>
<evidence type="ECO:0000313" key="3">
    <source>
        <dbReference type="Proteomes" id="UP000269692"/>
    </source>
</evidence>